<dbReference type="KEGG" id="mls:MSLAZ_2366"/>
<evidence type="ECO:0000256" key="4">
    <source>
        <dbReference type="ARBA" id="ARBA00022573"/>
    </source>
</evidence>
<sequence length="113" mass="12598">MSRKLEIIVFTIILIFAAQFFYMSSTTDAEYGGADDKPEGVIEEITGGTYKPIAEPIWEPPSGEIESLLFGLQAAIGAGIIGYFLGYYRAKNNYGNKLEYKDKKKLESDRNSL</sequence>
<dbReference type="HAMAP" id="MF_00330">
    <property type="entry name" value="CbiN"/>
    <property type="match status" value="1"/>
</dbReference>
<reference evidence="11 12" key="1">
    <citation type="submission" date="2014-07" db="EMBL/GenBank/DDBJ databases">
        <title>Methanogenic archaea and the global carbon cycle.</title>
        <authorList>
            <person name="Henriksen J.R."/>
            <person name="Luke J."/>
            <person name="Reinhart S."/>
            <person name="Benedict M.N."/>
            <person name="Youngblut N.D."/>
            <person name="Metcalf M.E."/>
            <person name="Whitaker R.J."/>
            <person name="Metcalf W.W."/>
        </authorList>
    </citation>
    <scope>NUCLEOTIDE SEQUENCE [LARGE SCALE GENOMIC DNA]</scope>
    <source>
        <strain evidence="11 12">Z-7289</strain>
    </source>
</reference>
<keyword evidence="1 10" id="KW-0171">Cobalt transport</keyword>
<comment type="subcellular location">
    <subcellularLocation>
        <location evidence="10">Cell membrane</location>
        <topology evidence="10">Multi-pass membrane protein</topology>
    </subcellularLocation>
</comment>
<dbReference type="OrthoDB" id="187156at2157"/>
<evidence type="ECO:0000256" key="8">
    <source>
        <dbReference type="ARBA" id="ARBA00023136"/>
    </source>
</evidence>
<dbReference type="GO" id="GO:0009236">
    <property type="term" value="P:cobalamin biosynthetic process"/>
    <property type="evidence" value="ECO:0007669"/>
    <property type="project" value="UniProtKB-UniRule"/>
</dbReference>
<organism evidence="11 12">
    <name type="scientific">Methanosarcina lacustris Z-7289</name>
    <dbReference type="NCBI Taxonomy" id="1434111"/>
    <lineage>
        <taxon>Archaea</taxon>
        <taxon>Methanobacteriati</taxon>
        <taxon>Methanobacteriota</taxon>
        <taxon>Stenosarchaea group</taxon>
        <taxon>Methanomicrobia</taxon>
        <taxon>Methanosarcinales</taxon>
        <taxon>Methanosarcinaceae</taxon>
        <taxon>Methanosarcina</taxon>
    </lineage>
</organism>
<dbReference type="EMBL" id="CP009515">
    <property type="protein sequence ID" value="AKB75627.1"/>
    <property type="molecule type" value="Genomic_DNA"/>
</dbReference>
<dbReference type="NCBIfam" id="NF002780">
    <property type="entry name" value="PRK02898.1"/>
    <property type="match status" value="1"/>
</dbReference>
<protein>
    <recommendedName>
        <fullName evidence="10">Cobalt transport protein CbiN</fullName>
    </recommendedName>
    <alternativeName>
        <fullName evidence="10">Energy-coupling factor transporter probable substrate-capture protein CbiN</fullName>
        <shortName evidence="10">ECF transporter S component CbiN</shortName>
    </alternativeName>
</protein>
<dbReference type="GO" id="GO:0015087">
    <property type="term" value="F:cobalt ion transmembrane transporter activity"/>
    <property type="evidence" value="ECO:0007669"/>
    <property type="project" value="UniProtKB-UniRule"/>
</dbReference>
<dbReference type="InterPro" id="IPR003705">
    <property type="entry name" value="CbiN"/>
</dbReference>
<comment type="pathway">
    <text evidence="10">Cofactor biosynthesis; adenosylcobalamin biosynthesis.</text>
</comment>
<proteinExistence type="inferred from homology"/>
<dbReference type="Pfam" id="PF02553">
    <property type="entry name" value="CbiN"/>
    <property type="match status" value="1"/>
</dbReference>
<keyword evidence="12" id="KW-1185">Reference proteome</keyword>
<comment type="function">
    <text evidence="10">Part of the energy-coupling factor (ECF) transporter complex CbiMNOQ involved in cobalt import.</text>
</comment>
<feature type="transmembrane region" description="Helical" evidence="10">
    <location>
        <begin position="68"/>
        <end position="88"/>
    </location>
</feature>
<accession>A0A0E3S818</accession>
<evidence type="ECO:0000256" key="1">
    <source>
        <dbReference type="ARBA" id="ARBA00022426"/>
    </source>
</evidence>
<dbReference type="PATRIC" id="fig|1434111.4.peg.3154"/>
<dbReference type="AlphaFoldDB" id="A0A0E3S818"/>
<comment type="similarity">
    <text evidence="10">Belongs to the CbiN family.</text>
</comment>
<keyword evidence="8 10" id="KW-0472">Membrane</keyword>
<dbReference type="GeneID" id="24807194"/>
<keyword evidence="2 10" id="KW-0813">Transport</keyword>
<evidence type="ECO:0000256" key="3">
    <source>
        <dbReference type="ARBA" id="ARBA00022475"/>
    </source>
</evidence>
<keyword evidence="3 10" id="KW-1003">Cell membrane</keyword>
<evidence type="ECO:0000313" key="12">
    <source>
        <dbReference type="Proteomes" id="UP000033072"/>
    </source>
</evidence>
<name>A0A0E3S818_9EURY</name>
<gene>
    <name evidence="10" type="primary">cbiN</name>
    <name evidence="11" type="ORF">MSLAZ_2366</name>
</gene>
<dbReference type="HOGENOM" id="CLU_136197_2_0_2"/>
<dbReference type="Proteomes" id="UP000033072">
    <property type="component" value="Chromosome"/>
</dbReference>
<keyword evidence="4 10" id="KW-0169">Cobalamin biosynthesis</keyword>
<evidence type="ECO:0000256" key="5">
    <source>
        <dbReference type="ARBA" id="ARBA00022692"/>
    </source>
</evidence>
<dbReference type="PANTHER" id="PTHR38662:SF1">
    <property type="entry name" value="COBALT TRANSPORT PROTEIN CBIN"/>
    <property type="match status" value="1"/>
</dbReference>
<evidence type="ECO:0000256" key="7">
    <source>
        <dbReference type="ARBA" id="ARBA00023065"/>
    </source>
</evidence>
<dbReference type="RefSeq" id="WP_048127280.1">
    <property type="nucleotide sequence ID" value="NZ_CP009515.1"/>
</dbReference>
<keyword evidence="5 10" id="KW-0812">Transmembrane</keyword>
<keyword evidence="6 10" id="KW-1133">Transmembrane helix</keyword>
<evidence type="ECO:0000256" key="6">
    <source>
        <dbReference type="ARBA" id="ARBA00022989"/>
    </source>
</evidence>
<dbReference type="GO" id="GO:0005886">
    <property type="term" value="C:plasma membrane"/>
    <property type="evidence" value="ECO:0007669"/>
    <property type="project" value="UniProtKB-SubCell"/>
</dbReference>
<keyword evidence="7 10" id="KW-0406">Ion transport</keyword>
<evidence type="ECO:0000256" key="9">
    <source>
        <dbReference type="ARBA" id="ARBA00023285"/>
    </source>
</evidence>
<keyword evidence="9 10" id="KW-0170">Cobalt</keyword>
<evidence type="ECO:0000313" key="11">
    <source>
        <dbReference type="EMBL" id="AKB75627.1"/>
    </source>
</evidence>
<evidence type="ECO:0000256" key="10">
    <source>
        <dbReference type="HAMAP-Rule" id="MF_00330"/>
    </source>
</evidence>
<dbReference type="STRING" id="1434111.MSLAZ_2366"/>
<feature type="transmembrane region" description="Helical" evidence="10">
    <location>
        <begin position="7"/>
        <end position="24"/>
    </location>
</feature>
<dbReference type="UniPathway" id="UPA00148"/>
<comment type="subunit">
    <text evidence="10">Forms an energy-coupling factor (ECF) transporter complex composed of an ATP-binding protein (A component, CbiO), a transmembrane protein (T component, CbiQ) and 2 possible substrate-capture proteins (S components, CbiM and CbiN) of unknown stoichimetry.</text>
</comment>
<evidence type="ECO:0000256" key="2">
    <source>
        <dbReference type="ARBA" id="ARBA00022448"/>
    </source>
</evidence>
<dbReference type="PANTHER" id="PTHR38662">
    <property type="entry name" value="COBALT TRANSPORT PROTEIN CBIN"/>
    <property type="match status" value="1"/>
</dbReference>